<organism evidence="2 3">
    <name type="scientific">Araneus ventricosus</name>
    <name type="common">Orbweaver spider</name>
    <name type="synonym">Epeira ventricosa</name>
    <dbReference type="NCBI Taxonomy" id="182803"/>
    <lineage>
        <taxon>Eukaryota</taxon>
        <taxon>Metazoa</taxon>
        <taxon>Ecdysozoa</taxon>
        <taxon>Arthropoda</taxon>
        <taxon>Chelicerata</taxon>
        <taxon>Arachnida</taxon>
        <taxon>Araneae</taxon>
        <taxon>Araneomorphae</taxon>
        <taxon>Entelegynae</taxon>
        <taxon>Araneoidea</taxon>
        <taxon>Araneidae</taxon>
        <taxon>Araneus</taxon>
    </lineage>
</organism>
<gene>
    <name evidence="2" type="ORF">AVEN_29714_1</name>
</gene>
<dbReference type="Proteomes" id="UP000499080">
    <property type="component" value="Unassembled WGS sequence"/>
</dbReference>
<proteinExistence type="predicted"/>
<dbReference type="AlphaFoldDB" id="A0A4Y2NX62"/>
<dbReference type="EMBL" id="BGPR01010031">
    <property type="protein sequence ID" value="GBN43871.1"/>
    <property type="molecule type" value="Genomic_DNA"/>
</dbReference>
<reference evidence="2 3" key="1">
    <citation type="journal article" date="2019" name="Sci. Rep.">
        <title>Orb-weaving spider Araneus ventricosus genome elucidates the spidroin gene catalogue.</title>
        <authorList>
            <person name="Kono N."/>
            <person name="Nakamura H."/>
            <person name="Ohtoshi R."/>
            <person name="Moran D.A.P."/>
            <person name="Shinohara A."/>
            <person name="Yoshida Y."/>
            <person name="Fujiwara M."/>
            <person name="Mori M."/>
            <person name="Tomita M."/>
            <person name="Arakawa K."/>
        </authorList>
    </citation>
    <scope>NUCLEOTIDE SEQUENCE [LARGE SCALE GENOMIC DNA]</scope>
</reference>
<evidence type="ECO:0000313" key="3">
    <source>
        <dbReference type="Proteomes" id="UP000499080"/>
    </source>
</evidence>
<feature type="region of interest" description="Disordered" evidence="1">
    <location>
        <begin position="45"/>
        <end position="88"/>
    </location>
</feature>
<sequence length="88" mass="10289">MGSGLGGKFKLNLDLSLFALQKTYSDFESAWMKVSDDVIHPIPIPPRCSRHQHKQRAAANMRARPIRHGRSDHRERWNSKHSAERRWK</sequence>
<comment type="caution">
    <text evidence="2">The sequence shown here is derived from an EMBL/GenBank/DDBJ whole genome shotgun (WGS) entry which is preliminary data.</text>
</comment>
<feature type="compositionally biased region" description="Basic and acidic residues" evidence="1">
    <location>
        <begin position="72"/>
        <end position="88"/>
    </location>
</feature>
<evidence type="ECO:0000313" key="2">
    <source>
        <dbReference type="EMBL" id="GBN43871.1"/>
    </source>
</evidence>
<protein>
    <submittedName>
        <fullName evidence="2">Uncharacterized protein</fullName>
    </submittedName>
</protein>
<name>A0A4Y2NX62_ARAVE</name>
<evidence type="ECO:0000256" key="1">
    <source>
        <dbReference type="SAM" id="MobiDB-lite"/>
    </source>
</evidence>
<keyword evidence="3" id="KW-1185">Reference proteome</keyword>
<accession>A0A4Y2NX62</accession>